<dbReference type="EMBL" id="QRBF01000006">
    <property type="protein sequence ID" value="RDS81781.1"/>
    <property type="molecule type" value="Genomic_DNA"/>
</dbReference>
<evidence type="ECO:0000256" key="1">
    <source>
        <dbReference type="SAM" id="Phobius"/>
    </source>
</evidence>
<keyword evidence="3" id="KW-1185">Reference proteome</keyword>
<protein>
    <submittedName>
        <fullName evidence="2">Uncharacterized protein</fullName>
    </submittedName>
</protein>
<organism evidence="2 3">
    <name type="scientific">Dyella psychrodurans</name>
    <dbReference type="NCBI Taxonomy" id="1927960"/>
    <lineage>
        <taxon>Bacteria</taxon>
        <taxon>Pseudomonadati</taxon>
        <taxon>Pseudomonadota</taxon>
        <taxon>Gammaproteobacteria</taxon>
        <taxon>Lysobacterales</taxon>
        <taxon>Rhodanobacteraceae</taxon>
        <taxon>Dyella</taxon>
    </lineage>
</organism>
<evidence type="ECO:0000313" key="3">
    <source>
        <dbReference type="Proteomes" id="UP000255334"/>
    </source>
</evidence>
<accession>A0A370X0I6</accession>
<comment type="caution">
    <text evidence="2">The sequence shown here is derived from an EMBL/GenBank/DDBJ whole genome shotgun (WGS) entry which is preliminary data.</text>
</comment>
<keyword evidence="1" id="KW-0812">Transmembrane</keyword>
<evidence type="ECO:0000313" key="2">
    <source>
        <dbReference type="EMBL" id="RDS81781.1"/>
    </source>
</evidence>
<keyword evidence="1" id="KW-0472">Membrane</keyword>
<keyword evidence="1" id="KW-1133">Transmembrane helix</keyword>
<sequence>MWLFGGIPAILVGREIWFLCINHLPTFSEEPGRFLLILLGLIAGEAIPLAALVVLAISTLATVDGRKSTR</sequence>
<feature type="transmembrane region" description="Helical" evidence="1">
    <location>
        <begin position="34"/>
        <end position="63"/>
    </location>
</feature>
<dbReference type="Proteomes" id="UP000255334">
    <property type="component" value="Unassembled WGS sequence"/>
</dbReference>
<name>A0A370X0I6_9GAMM</name>
<proteinExistence type="predicted"/>
<reference evidence="2 3" key="1">
    <citation type="submission" date="2018-07" db="EMBL/GenBank/DDBJ databases">
        <title>Dyella monticola sp. nov. and Dyella psychrodurans sp. nov. isolated from monsoon evergreen broad-leaved forest soil of Dinghu Mountain, China.</title>
        <authorList>
            <person name="Gao Z."/>
            <person name="Qiu L."/>
        </authorList>
    </citation>
    <scope>NUCLEOTIDE SEQUENCE [LARGE SCALE GENOMIC DNA]</scope>
    <source>
        <strain evidence="2 3">4MSK11</strain>
    </source>
</reference>
<gene>
    <name evidence="2" type="ORF">DWU99_15230</name>
</gene>
<dbReference type="AlphaFoldDB" id="A0A370X0I6"/>